<dbReference type="Proteomes" id="UP000753724">
    <property type="component" value="Unassembled WGS sequence"/>
</dbReference>
<dbReference type="GO" id="GO:0016491">
    <property type="term" value="F:oxidoreductase activity"/>
    <property type="evidence" value="ECO:0007669"/>
    <property type="project" value="UniProtKB-KW"/>
</dbReference>
<sequence length="717" mass="76624">MQGIAKNRFGARAPFSGKIRAFVLAGIAAGALAGCNLLPGGSITVDQAAIEAAAEKGDNWLSHGRTYDEQRFSPLDKVNTGNVAGLGLSWFADLDTQRGQEATPLVIDGIIYTTTAWSKAKAYDAVTGKLIWEFDPKVPGETAVKACCDVVNRGMGAWGDKLFFGTLDGRLIALDRATGKQLWSTVTVDQSKPYTITGAPRVIDGLVIIGNGGAEMGVRGFVAAYDVNTGKQVWKFYTVPAQPGQNKEEHLKRAEATWKGEWWKLGGGGTVWDSMAYDAKLDLLYIGVGNGSPWNQAYRSPGGGDNLYLSSIVAVRPKTGEYVWHFQETPGETWDFTATQHIVLADMEIGGKPRKVLMHAPKNGFFYVIDRETGKFISGKNYVPVNWAKGLDPVTGRPIFNPDARIDQTGKPFVVTPGAGGAHSWHPMAYDPKQKLMFIPAQIAAFPYIPMKDFKPAKYGFNNGMDFAAAAMPAIPAVRAAANAATQGALIAWDPITQSERWRVPYPGPSNGGLLATAGGLVFQGTAAGNFVAYSSKDGKKLWSFPAQTGIVAAPITFTAKGEQYVAVMAGWGGIWPLATGALAWKSGPVKNVSRLLVFKIGGTAKLPPATDPHYPAPLAPPAVTAPKAVSDAGGQLFGRFCGVCHGDAAVGGGVTPDLRRSGALASADLWKSIVYDGLLKDRGMIAWKDQFTPEQVESIRHYVIARANEDKALGEK</sequence>
<reference evidence="15" key="1">
    <citation type="submission" date="2020-01" db="EMBL/GenBank/DDBJ databases">
        <title>Sphingomonas sp. strain CSW-10.</title>
        <authorList>
            <person name="Chen W.-M."/>
        </authorList>
    </citation>
    <scope>NUCLEOTIDE SEQUENCE [LARGE SCALE GENOMIC DNA]</scope>
    <source>
        <strain evidence="15">FSY-8</strain>
    </source>
</reference>
<dbReference type="PANTHER" id="PTHR32303">
    <property type="entry name" value="QUINOPROTEIN ALCOHOL DEHYDROGENASE (CYTOCHROME C)"/>
    <property type="match status" value="1"/>
</dbReference>
<evidence type="ECO:0000256" key="3">
    <source>
        <dbReference type="ARBA" id="ARBA00008156"/>
    </source>
</evidence>
<comment type="similarity">
    <text evidence="3">Belongs to the bacterial PQQ dehydrogenase family.</text>
</comment>
<evidence type="ECO:0000256" key="7">
    <source>
        <dbReference type="ARBA" id="ARBA00022837"/>
    </source>
</evidence>
<evidence type="ECO:0000256" key="10">
    <source>
        <dbReference type="ARBA" id="ARBA00023004"/>
    </source>
</evidence>
<dbReference type="RefSeq" id="WP_161717807.1">
    <property type="nucleotide sequence ID" value="NZ_JAAAPO010000003.1"/>
</dbReference>
<keyword evidence="6" id="KW-0732">Signal</keyword>
<dbReference type="Pfam" id="PF13442">
    <property type="entry name" value="Cytochrome_CBB3"/>
    <property type="match status" value="1"/>
</dbReference>
<dbReference type="InterPro" id="IPR036909">
    <property type="entry name" value="Cyt_c-like_dom_sf"/>
</dbReference>
<keyword evidence="5 12" id="KW-0479">Metal-binding</keyword>
<evidence type="ECO:0000256" key="9">
    <source>
        <dbReference type="ARBA" id="ARBA00023002"/>
    </source>
</evidence>
<keyword evidence="10 12" id="KW-0408">Iron</keyword>
<dbReference type="InterPro" id="IPR009056">
    <property type="entry name" value="Cyt_c-like_dom"/>
</dbReference>
<evidence type="ECO:0000313" key="15">
    <source>
        <dbReference type="Proteomes" id="UP000753724"/>
    </source>
</evidence>
<evidence type="ECO:0000259" key="13">
    <source>
        <dbReference type="PROSITE" id="PS51007"/>
    </source>
</evidence>
<dbReference type="EMBL" id="JAAAPO010000003">
    <property type="protein sequence ID" value="NBC36511.1"/>
    <property type="molecule type" value="Genomic_DNA"/>
</dbReference>
<evidence type="ECO:0000256" key="2">
    <source>
        <dbReference type="ARBA" id="ARBA00001931"/>
    </source>
</evidence>
<dbReference type="InterPro" id="IPR018391">
    <property type="entry name" value="PQQ_b-propeller_rpt"/>
</dbReference>
<dbReference type="EC" id="1.1.2.-" evidence="14"/>
<evidence type="ECO:0000256" key="1">
    <source>
        <dbReference type="ARBA" id="ARBA00001913"/>
    </source>
</evidence>
<comment type="cofactor">
    <cofactor evidence="1">
        <name>Ca(2+)</name>
        <dbReference type="ChEBI" id="CHEBI:29108"/>
    </cofactor>
</comment>
<dbReference type="Gene3D" id="1.10.760.10">
    <property type="entry name" value="Cytochrome c-like domain"/>
    <property type="match status" value="1"/>
</dbReference>
<evidence type="ECO:0000313" key="14">
    <source>
        <dbReference type="EMBL" id="NBC36511.1"/>
    </source>
</evidence>
<dbReference type="InterPro" id="IPR011047">
    <property type="entry name" value="Quinoprotein_ADH-like_sf"/>
</dbReference>
<organism evidence="14 15">
    <name type="scientific">Novosphingobium ovatum</name>
    <dbReference type="NCBI Taxonomy" id="1908523"/>
    <lineage>
        <taxon>Bacteria</taxon>
        <taxon>Pseudomonadati</taxon>
        <taxon>Pseudomonadota</taxon>
        <taxon>Alphaproteobacteria</taxon>
        <taxon>Sphingomonadales</taxon>
        <taxon>Sphingomonadaceae</taxon>
        <taxon>Novosphingobium</taxon>
    </lineage>
</organism>
<accession>A0ABW9XD97</accession>
<name>A0ABW9XD97_9SPHN</name>
<gene>
    <name evidence="14" type="ORF">GTZ99_08075</name>
</gene>
<feature type="domain" description="Cytochrome c" evidence="13">
    <location>
        <begin position="629"/>
        <end position="708"/>
    </location>
</feature>
<proteinExistence type="inferred from homology"/>
<dbReference type="PROSITE" id="PS51257">
    <property type="entry name" value="PROKAR_LIPOPROTEIN"/>
    <property type="match status" value="1"/>
</dbReference>
<evidence type="ECO:0000256" key="11">
    <source>
        <dbReference type="ARBA" id="ARBA00023157"/>
    </source>
</evidence>
<comment type="caution">
    <text evidence="14">The sequence shown here is derived from an EMBL/GenBank/DDBJ whole genome shotgun (WGS) entry which is preliminary data.</text>
</comment>
<dbReference type="CDD" id="cd10279">
    <property type="entry name" value="PQQ_ADH_II"/>
    <property type="match status" value="1"/>
</dbReference>
<dbReference type="Gene3D" id="2.140.10.10">
    <property type="entry name" value="Quinoprotein alcohol dehydrogenase-like superfamily"/>
    <property type="match status" value="1"/>
</dbReference>
<dbReference type="PROSITE" id="PS51007">
    <property type="entry name" value="CYTC"/>
    <property type="match status" value="1"/>
</dbReference>
<evidence type="ECO:0000256" key="12">
    <source>
        <dbReference type="PROSITE-ProRule" id="PRU00433"/>
    </source>
</evidence>
<dbReference type="InterPro" id="IPR017512">
    <property type="entry name" value="PQQ_MeOH/EtOH_DH"/>
</dbReference>
<evidence type="ECO:0000256" key="4">
    <source>
        <dbReference type="ARBA" id="ARBA00022617"/>
    </source>
</evidence>
<dbReference type="InterPro" id="IPR002372">
    <property type="entry name" value="PQQ_rpt_dom"/>
</dbReference>
<comment type="cofactor">
    <cofactor evidence="2">
        <name>pyrroloquinoline quinone</name>
        <dbReference type="ChEBI" id="CHEBI:58442"/>
    </cofactor>
</comment>
<dbReference type="SUPFAM" id="SSF50998">
    <property type="entry name" value="Quinoprotein alcohol dehydrogenase-like"/>
    <property type="match status" value="1"/>
</dbReference>
<dbReference type="SUPFAM" id="SSF46626">
    <property type="entry name" value="Cytochrome c"/>
    <property type="match status" value="1"/>
</dbReference>
<dbReference type="Pfam" id="PF01011">
    <property type="entry name" value="PQQ"/>
    <property type="match status" value="2"/>
</dbReference>
<evidence type="ECO:0000256" key="5">
    <source>
        <dbReference type="ARBA" id="ARBA00022723"/>
    </source>
</evidence>
<keyword evidence="7" id="KW-0106">Calcium</keyword>
<dbReference type="InterPro" id="IPR001479">
    <property type="entry name" value="Quinoprotein_DH_CS"/>
</dbReference>
<keyword evidence="15" id="KW-1185">Reference proteome</keyword>
<dbReference type="PROSITE" id="PS00364">
    <property type="entry name" value="BACTERIAL_PQQ_2"/>
    <property type="match status" value="1"/>
</dbReference>
<protein>
    <submittedName>
        <fullName evidence="14">PQQ-dependent dehydrogenase, methanol/ethanol family</fullName>
        <ecNumber evidence="14">1.1.2.-</ecNumber>
    </submittedName>
</protein>
<keyword evidence="9 14" id="KW-0560">Oxidoreductase</keyword>
<evidence type="ECO:0000256" key="6">
    <source>
        <dbReference type="ARBA" id="ARBA00022729"/>
    </source>
</evidence>
<keyword evidence="11" id="KW-1015">Disulfide bond</keyword>
<dbReference type="SMART" id="SM00564">
    <property type="entry name" value="PQQ"/>
    <property type="match status" value="4"/>
</dbReference>
<keyword evidence="4 12" id="KW-0349">Heme</keyword>
<keyword evidence="8" id="KW-0634">PQQ</keyword>
<dbReference type="NCBIfam" id="TIGR03075">
    <property type="entry name" value="PQQ_enz_alc_DH"/>
    <property type="match status" value="1"/>
</dbReference>
<evidence type="ECO:0000256" key="8">
    <source>
        <dbReference type="ARBA" id="ARBA00022891"/>
    </source>
</evidence>